<evidence type="ECO:0000313" key="2">
    <source>
        <dbReference type="EMBL" id="KMQ84194.1"/>
    </source>
</evidence>
<keyword evidence="3" id="KW-1185">Reference proteome</keyword>
<accession>A0A0J7K1M3</accession>
<dbReference type="Proteomes" id="UP000036403">
    <property type="component" value="Unassembled WGS sequence"/>
</dbReference>
<protein>
    <submittedName>
        <fullName evidence="2">Copia protein</fullName>
    </submittedName>
</protein>
<dbReference type="STRING" id="67767.A0A0J7K1M3"/>
<feature type="compositionally biased region" description="Low complexity" evidence="1">
    <location>
        <begin position="126"/>
        <end position="138"/>
    </location>
</feature>
<name>A0A0J7K1M3_LASNI</name>
<dbReference type="AlphaFoldDB" id="A0A0J7K1M3"/>
<reference evidence="2 3" key="1">
    <citation type="submission" date="2015-04" db="EMBL/GenBank/DDBJ databases">
        <title>Lasius niger genome sequencing.</title>
        <authorList>
            <person name="Konorov E.A."/>
            <person name="Nikitin M.A."/>
            <person name="Kirill M.V."/>
            <person name="Chang P."/>
        </authorList>
    </citation>
    <scope>NUCLEOTIDE SEQUENCE [LARGE SCALE GENOMIC DNA]</scope>
    <source>
        <tissue evidence="2">Whole</tissue>
    </source>
</reference>
<comment type="caution">
    <text evidence="2">The sequence shown here is derived from an EMBL/GenBank/DDBJ whole genome shotgun (WGS) entry which is preliminary data.</text>
</comment>
<gene>
    <name evidence="2" type="ORF">RF55_18223</name>
</gene>
<dbReference type="PaxDb" id="67767-A0A0J7K1M3"/>
<feature type="region of interest" description="Disordered" evidence="1">
    <location>
        <begin position="112"/>
        <end position="190"/>
    </location>
</feature>
<dbReference type="OrthoDB" id="8195427at2759"/>
<proteinExistence type="predicted"/>
<dbReference type="PANTHER" id="PTHR47481">
    <property type="match status" value="1"/>
</dbReference>
<organism evidence="2 3">
    <name type="scientific">Lasius niger</name>
    <name type="common">Black garden ant</name>
    <dbReference type="NCBI Taxonomy" id="67767"/>
    <lineage>
        <taxon>Eukaryota</taxon>
        <taxon>Metazoa</taxon>
        <taxon>Ecdysozoa</taxon>
        <taxon>Arthropoda</taxon>
        <taxon>Hexapoda</taxon>
        <taxon>Insecta</taxon>
        <taxon>Pterygota</taxon>
        <taxon>Neoptera</taxon>
        <taxon>Endopterygota</taxon>
        <taxon>Hymenoptera</taxon>
        <taxon>Apocrita</taxon>
        <taxon>Aculeata</taxon>
        <taxon>Formicoidea</taxon>
        <taxon>Formicidae</taxon>
        <taxon>Formicinae</taxon>
        <taxon>Lasius</taxon>
        <taxon>Lasius</taxon>
    </lineage>
</organism>
<dbReference type="PANTHER" id="PTHR47481:SF37">
    <property type="entry name" value="RETROTRANSPOSON GAG DOMAIN-CONTAINING PROTEIN"/>
    <property type="match status" value="1"/>
</dbReference>
<dbReference type="EMBL" id="LBMM01017150">
    <property type="protein sequence ID" value="KMQ84194.1"/>
    <property type="molecule type" value="Genomic_DNA"/>
</dbReference>
<evidence type="ECO:0000256" key="1">
    <source>
        <dbReference type="SAM" id="MobiDB-lite"/>
    </source>
</evidence>
<dbReference type="Pfam" id="PF14223">
    <property type="entry name" value="Retrotran_gag_2"/>
    <property type="match status" value="1"/>
</dbReference>
<sequence>MNCKSAKEMWDKLHEIFKNKSETAKHILQQQWYTLGKEAADDITTHIAKIKDLAHRLSMLGETVSDGMIMTKILMTFLLSYQHFNTAWESTSQEQRTLSNLTARLTMEELRNKQHDSQRNSAFAAKTKQQSTTKGQQGEWKSDKPAGKCGKSVGKKGTGSVTADQRQAAKKQPQSLKIKMRLSSDKSRQP</sequence>
<evidence type="ECO:0000313" key="3">
    <source>
        <dbReference type="Proteomes" id="UP000036403"/>
    </source>
</evidence>